<dbReference type="InterPro" id="IPR000725">
    <property type="entry name" value="Olfact_rcpt"/>
</dbReference>
<evidence type="ECO:0000256" key="5">
    <source>
        <dbReference type="ARBA" id="ARBA00022989"/>
    </source>
</evidence>
<dbReference type="PANTHER" id="PTHR26452">
    <property type="entry name" value="OLFACTORY RECEPTOR"/>
    <property type="match status" value="1"/>
</dbReference>
<keyword evidence="6" id="KW-0297">G-protein coupled receptor</keyword>
<evidence type="ECO:0000256" key="4">
    <source>
        <dbReference type="ARBA" id="ARBA00022725"/>
    </source>
</evidence>
<dbReference type="CDD" id="cd13954">
    <property type="entry name" value="7tmA_OR"/>
    <property type="match status" value="1"/>
</dbReference>
<evidence type="ECO:0000256" key="9">
    <source>
        <dbReference type="ARBA" id="ARBA00023224"/>
    </source>
</evidence>
<comment type="subcellular location">
    <subcellularLocation>
        <location evidence="1">Cell membrane</location>
        <topology evidence="1">Multi-pass membrane protein</topology>
    </subcellularLocation>
</comment>
<keyword evidence="7 10" id="KW-0472">Membrane</keyword>
<dbReference type="PRINTS" id="PR00237">
    <property type="entry name" value="GPCRRHODOPSN"/>
</dbReference>
<dbReference type="InterPro" id="IPR017452">
    <property type="entry name" value="GPCR_Rhodpsn_7TM"/>
</dbReference>
<dbReference type="EMBL" id="CATNWA010016892">
    <property type="protein sequence ID" value="CAI9596199.1"/>
    <property type="molecule type" value="Genomic_DNA"/>
</dbReference>
<accession>A0ABN9FGR5</accession>
<dbReference type="InterPro" id="IPR050516">
    <property type="entry name" value="Olfactory_GPCR"/>
</dbReference>
<keyword evidence="9" id="KW-0807">Transducer</keyword>
<evidence type="ECO:0000256" key="8">
    <source>
        <dbReference type="ARBA" id="ARBA00023170"/>
    </source>
</evidence>
<keyword evidence="4" id="KW-0552">Olfaction</keyword>
<evidence type="ECO:0000256" key="6">
    <source>
        <dbReference type="ARBA" id="ARBA00023040"/>
    </source>
</evidence>
<keyword evidence="3 10" id="KW-0812">Transmembrane</keyword>
<feature type="domain" description="G-protein coupled receptors family 1 profile" evidence="11">
    <location>
        <begin position="1"/>
        <end position="232"/>
    </location>
</feature>
<keyword evidence="8" id="KW-0675">Receptor</keyword>
<keyword evidence="4" id="KW-0716">Sensory transduction</keyword>
<keyword evidence="5 10" id="KW-1133">Transmembrane helix</keyword>
<feature type="transmembrane region" description="Helical" evidence="10">
    <location>
        <begin position="136"/>
        <end position="158"/>
    </location>
</feature>
<evidence type="ECO:0000256" key="2">
    <source>
        <dbReference type="ARBA" id="ARBA00022475"/>
    </source>
</evidence>
<dbReference type="InterPro" id="IPR000276">
    <property type="entry name" value="GPCR_Rhodpsn"/>
</dbReference>
<name>A0ABN9FGR5_9NEOB</name>
<dbReference type="Proteomes" id="UP001162483">
    <property type="component" value="Unassembled WGS sequence"/>
</dbReference>
<evidence type="ECO:0000259" key="11">
    <source>
        <dbReference type="PROSITE" id="PS50262"/>
    </source>
</evidence>
<gene>
    <name evidence="12" type="ORF">SPARVUS_LOCUS12033426</name>
</gene>
<organism evidence="12 13">
    <name type="scientific">Staurois parvus</name>
    <dbReference type="NCBI Taxonomy" id="386267"/>
    <lineage>
        <taxon>Eukaryota</taxon>
        <taxon>Metazoa</taxon>
        <taxon>Chordata</taxon>
        <taxon>Craniata</taxon>
        <taxon>Vertebrata</taxon>
        <taxon>Euteleostomi</taxon>
        <taxon>Amphibia</taxon>
        <taxon>Batrachia</taxon>
        <taxon>Anura</taxon>
        <taxon>Neobatrachia</taxon>
        <taxon>Ranoidea</taxon>
        <taxon>Ranidae</taxon>
        <taxon>Staurois</taxon>
    </lineage>
</organism>
<feature type="transmembrane region" description="Helical" evidence="10">
    <location>
        <begin position="40"/>
        <end position="62"/>
    </location>
</feature>
<protein>
    <recommendedName>
        <fullName evidence="11">G-protein coupled receptors family 1 profile domain-containing protein</fullName>
    </recommendedName>
</protein>
<evidence type="ECO:0000313" key="13">
    <source>
        <dbReference type="Proteomes" id="UP001162483"/>
    </source>
</evidence>
<dbReference type="Pfam" id="PF13853">
    <property type="entry name" value="7tm_4"/>
    <property type="match status" value="1"/>
</dbReference>
<keyword evidence="13" id="KW-1185">Reference proteome</keyword>
<evidence type="ECO:0000313" key="12">
    <source>
        <dbReference type="EMBL" id="CAI9596199.1"/>
    </source>
</evidence>
<evidence type="ECO:0000256" key="3">
    <source>
        <dbReference type="ARBA" id="ARBA00022692"/>
    </source>
</evidence>
<reference evidence="12" key="1">
    <citation type="submission" date="2023-05" db="EMBL/GenBank/DDBJ databases">
        <authorList>
            <person name="Stuckert A."/>
        </authorList>
    </citation>
    <scope>NUCLEOTIDE SEQUENCE</scope>
</reference>
<evidence type="ECO:0000256" key="1">
    <source>
        <dbReference type="ARBA" id="ARBA00004651"/>
    </source>
</evidence>
<feature type="transmembrane region" description="Helical" evidence="10">
    <location>
        <begin position="214"/>
        <end position="234"/>
    </location>
</feature>
<keyword evidence="2" id="KW-1003">Cell membrane</keyword>
<feature type="transmembrane region" description="Helical" evidence="10">
    <location>
        <begin position="82"/>
        <end position="102"/>
    </location>
</feature>
<dbReference type="PROSITE" id="PS50262">
    <property type="entry name" value="G_PROTEIN_RECEP_F1_2"/>
    <property type="match status" value="1"/>
</dbReference>
<feature type="transmembrane region" description="Helical" evidence="10">
    <location>
        <begin position="179"/>
        <end position="202"/>
    </location>
</feature>
<proteinExistence type="predicted"/>
<dbReference type="PRINTS" id="PR00245">
    <property type="entry name" value="OLFACTORYR"/>
</dbReference>
<dbReference type="Gene3D" id="1.20.1070.10">
    <property type="entry name" value="Rhodopsin 7-helix transmembrane proteins"/>
    <property type="match status" value="1"/>
</dbReference>
<dbReference type="SUPFAM" id="SSF81321">
    <property type="entry name" value="Family A G protein-coupled receptor-like"/>
    <property type="match status" value="1"/>
</dbReference>
<evidence type="ECO:0000256" key="7">
    <source>
        <dbReference type="ARBA" id="ARBA00023136"/>
    </source>
</evidence>
<comment type="caution">
    <text evidence="12">The sequence shown here is derived from an EMBL/GenBank/DDBJ whole genome shotgun (WGS) entry which is preliminary data.</text>
</comment>
<evidence type="ECO:0000256" key="10">
    <source>
        <dbReference type="SAM" id="Phobius"/>
    </source>
</evidence>
<sequence length="250" mass="28591">MYLFLCNLSVVDMCYTTVTVPKLLYILLTEDNIMSFEQCFIQAYFVFMASTSEDMVIFIMAYDRYVAICHPLYYHHKLNKKICILLTIIIWISASVNAILMVNCTIKMFFCSTTTIHQFFCDAKALYNISCGGRDMFYILVYANCLVFGLGPSACSLMSYVQIIRVILHIKSNTGRSKAFSTCSSHLIIIVIYYGSGISVYMTPPLEHYNALEHILTVFYTTVTPALNPLIYSLRNSELKCSLRKLLAWL</sequence>